<dbReference type="Pfam" id="PF00094">
    <property type="entry name" value="VWD"/>
    <property type="match status" value="4"/>
</dbReference>
<evidence type="ECO:0000256" key="5">
    <source>
        <dbReference type="ARBA" id="ARBA00023180"/>
    </source>
</evidence>
<dbReference type="PROSITE" id="PS50060">
    <property type="entry name" value="MAM_2"/>
    <property type="match status" value="3"/>
</dbReference>
<evidence type="ECO:0000259" key="12">
    <source>
        <dbReference type="PROSITE" id="PS51233"/>
    </source>
</evidence>
<dbReference type="SMART" id="SM00832">
    <property type="entry name" value="C8"/>
    <property type="match status" value="2"/>
</dbReference>
<accession>A0A8M1K5C2</accession>
<keyword evidence="13" id="KW-1185">Reference proteome</keyword>
<dbReference type="GO" id="GO:0005615">
    <property type="term" value="C:extracellular space"/>
    <property type="evidence" value="ECO:0007669"/>
    <property type="project" value="TreeGrafter"/>
</dbReference>
<evidence type="ECO:0000256" key="6">
    <source>
        <dbReference type="ARBA" id="ARBA00057483"/>
    </source>
</evidence>
<dbReference type="FunFam" id="2.10.25.10:FF:000055">
    <property type="entry name" value="alpha-tectorin isoform X1"/>
    <property type="match status" value="1"/>
</dbReference>
<dbReference type="CDD" id="cd06263">
    <property type="entry name" value="MAM"/>
    <property type="match status" value="2"/>
</dbReference>
<keyword evidence="4" id="KW-1015">Disulfide bond</keyword>
<dbReference type="SMART" id="SM00137">
    <property type="entry name" value="MAM"/>
    <property type="match status" value="3"/>
</dbReference>
<protein>
    <recommendedName>
        <fullName evidence="8">Zonadhesin</fullName>
    </recommendedName>
</protein>
<dbReference type="InterPro" id="IPR001846">
    <property type="entry name" value="VWF_type-D"/>
</dbReference>
<dbReference type="KEGG" id="char:105906912"/>
<evidence type="ECO:0000256" key="1">
    <source>
        <dbReference type="ARBA" id="ARBA00004251"/>
    </source>
</evidence>
<dbReference type="Pfam" id="PF00629">
    <property type="entry name" value="MAM"/>
    <property type="match status" value="3"/>
</dbReference>
<feature type="chain" id="PRO_5035480477" description="Zonadhesin" evidence="10">
    <location>
        <begin position="22"/>
        <end position="1926"/>
    </location>
</feature>
<feature type="domain" description="MAM" evidence="11">
    <location>
        <begin position="907"/>
        <end position="1063"/>
    </location>
</feature>
<dbReference type="GO" id="GO:0031012">
    <property type="term" value="C:extracellular matrix"/>
    <property type="evidence" value="ECO:0007669"/>
    <property type="project" value="TreeGrafter"/>
</dbReference>
<dbReference type="FunFam" id="2.60.120.200:FF:000128">
    <property type="entry name" value="enteropeptidase isoform X2"/>
    <property type="match status" value="1"/>
</dbReference>
<feature type="domain" description="VWFD" evidence="12">
    <location>
        <begin position="1707"/>
        <end position="1912"/>
    </location>
</feature>
<dbReference type="GeneID" id="105906912"/>
<keyword evidence="3" id="KW-0677">Repeat</keyword>
<evidence type="ECO:0000259" key="11">
    <source>
        <dbReference type="PROSITE" id="PS50060"/>
    </source>
</evidence>
<dbReference type="SMART" id="SM00216">
    <property type="entry name" value="VWD"/>
    <property type="match status" value="3"/>
</dbReference>
<feature type="domain" description="VWFD" evidence="12">
    <location>
        <begin position="243"/>
        <end position="423"/>
    </location>
</feature>
<dbReference type="PROSITE" id="PS51257">
    <property type="entry name" value="PROKAR_LIPOPROTEIN"/>
    <property type="match status" value="1"/>
</dbReference>
<dbReference type="Pfam" id="PF08742">
    <property type="entry name" value="C8"/>
    <property type="match status" value="2"/>
</dbReference>
<dbReference type="OrthoDB" id="5945029at2759"/>
<dbReference type="PROSITE" id="PS51233">
    <property type="entry name" value="VWFD"/>
    <property type="match status" value="3"/>
</dbReference>
<comment type="subcellular location">
    <subcellularLocation>
        <location evidence="1">Cell membrane</location>
        <topology evidence="1">Single-pass type I membrane protein</topology>
    </subcellularLocation>
</comment>
<dbReference type="Pfam" id="PF01826">
    <property type="entry name" value="TIL"/>
    <property type="match status" value="2"/>
</dbReference>
<dbReference type="RefSeq" id="XP_042559036.1">
    <property type="nucleotide sequence ID" value="XM_042703102.1"/>
</dbReference>
<dbReference type="PANTHER" id="PTHR11339:SF374">
    <property type="entry name" value="ZONADHESIN"/>
    <property type="match status" value="1"/>
</dbReference>
<dbReference type="PRINTS" id="PR00020">
    <property type="entry name" value="MAMDOMAIN"/>
</dbReference>
<feature type="region of interest" description="Disordered" evidence="9">
    <location>
        <begin position="932"/>
        <end position="951"/>
    </location>
</feature>
<dbReference type="InterPro" id="IPR002919">
    <property type="entry name" value="TIL_dom"/>
</dbReference>
<dbReference type="InterPro" id="IPR000998">
    <property type="entry name" value="MAM_dom"/>
</dbReference>
<dbReference type="SMART" id="SM00215">
    <property type="entry name" value="VWC_out"/>
    <property type="match status" value="2"/>
</dbReference>
<evidence type="ECO:0000256" key="4">
    <source>
        <dbReference type="ARBA" id="ARBA00023157"/>
    </source>
</evidence>
<dbReference type="InterPro" id="IPR036084">
    <property type="entry name" value="Ser_inhib-like_sf"/>
</dbReference>
<dbReference type="Proteomes" id="UP000515152">
    <property type="component" value="Chromosome 22"/>
</dbReference>
<evidence type="ECO:0000256" key="10">
    <source>
        <dbReference type="SAM" id="SignalP"/>
    </source>
</evidence>
<feature type="domain" description="VWFD" evidence="12">
    <location>
        <begin position="629"/>
        <end position="804"/>
    </location>
</feature>
<evidence type="ECO:0000256" key="2">
    <source>
        <dbReference type="ARBA" id="ARBA00022475"/>
    </source>
</evidence>
<feature type="domain" description="MAM" evidence="11">
    <location>
        <begin position="47"/>
        <end position="194"/>
    </location>
</feature>
<feature type="domain" description="MAM" evidence="11">
    <location>
        <begin position="1091"/>
        <end position="1248"/>
    </location>
</feature>
<keyword evidence="5" id="KW-0325">Glycoprotein</keyword>
<comment type="subunit">
    <text evidence="7">Probably forms covalent oligomers.</text>
</comment>
<feature type="compositionally biased region" description="Pro residues" evidence="9">
    <location>
        <begin position="1276"/>
        <end position="1571"/>
    </location>
</feature>
<dbReference type="Pfam" id="PF12714">
    <property type="entry name" value="TILa"/>
    <property type="match status" value="1"/>
</dbReference>
<sequence>MPRGTGLWLLSAVACLSVLRGESYTRFDDSNSSVTLPNWKTSAEYITKCDFNDNLTPLCGWTSAGLLRAPTGDGEYHLTLDDSVTSLSGYGRLESDLFNTSEESCLEFWYHVPASHNSTELRVLLRDGETEAGETQLWSSPNTEDTNAWRQVFIPLGLSGEMGMQMVFEMAQGLLDDGEVVIDNVGIMKGQCGEQCQDGSEFWTDDSTRCVCSGGRLSCSPATCPEGRTCVQSASTSSPEPSGTCIAHSEPRYSTFDGVNFRFVGPCTYVLAKTCDEKATARPLAFSVEVKNEQRGNSSVSSVQQVNVDLRGLHVSMLRREFNRVMVNGIWRSLPLSLSGGTTTIERKGAAVVLETDFMLHVSYHATGEVRVTVPGQYSNNLCGMCGNFNHIKEDDFRRPDGFLAPHAHVLGQSWQSKATWCEAPSLPSTCQGQDELVYAGEPYCGAILAAEGPFAACSGALSAESFFASCVLDMCTTHGDLETLCDLLNAYANTCRQAGIAVPMWRNATFCPLVCGENSHYNACGSGCPEVCSSMDSTEACGGVCEERCECDPGFMLSAGRCVHAQDCGCWVNGEHYEKGMTFMMEQCDRLCQCEGQNSVQCSTSSCSTDEVCKVRDGVMGCERSGHMTCYVYGDPHYITFDGKAYNFQGGCNYTLAKTCGPTAVQFTVTTRNENGGRPTWTALNSVALEVDGLHIAMRTDKTVYVNGAEVSLPVEPSAAIRVFLNGSYIHLDTTFGLSLLFDGEHRLFVKVDERYRGEMCGLCGTFSGNQFDDFVTPDGELLGMPDPFADSWKVVDSNWTCPDLVPKPVCLPEHQQQGFQECRKLYDDAFMDCHMAVPPQIYVDSCVYDYCSTAGDREKLCASLESYVAACEINGVDLGDWRKDTVCVIPTTTVPTTPSAAFCPIDCNFDTDDCGWEQLVQDSFDWTRRSGSTPSDLSGPSSDHTTGSGSYMYMEGDSAVYGDSARMMSPACPVPGTHCLRFWYHMYGESAMAFNIYQLVDNRATKIWSKYNNQGDSWQEAKVEMKVSGPFKIILEGIRGSSVRSDVALDDVTIRYGGCGGLSNTGVDPTTLPPVTNGDSGNPHPVCDLACNFDNSLCSWNQLLTDSFDWTWQSGSTPTLMTGPSSDHTSGSGHYLYVEGDGVHNGDTGRILSGECSDPGPQCLQFWYHMYGTADTMGLSVYLLEGQLAQGVWTKRNNQGDEWHKAEIDLMTSGPFKVIFEGRRGTTELSDVAVDDISLYRGSCADLVKPETPSPTSSENVSATTVPTVNLETSPPPPVNPETPTPPPVNPDTPGPPPINPETPAPPPVNPETPAPPPVNPETSAPPPVNPETPAPPPVNPETPAPPPVNPETPAPPPVNPETPAPPPVNPETPAPPPVNPETPAPPPVNPETSAPPPVHPETPAPPPVNPETPAPPPVNPETSAPPPINPGTPAPPPVNPETPAPPPVNPETPAPPPVNPETSAPPPVHPETPAPPPINPETPAPPPVNPETPAPPPINPGTPAPPPINPETPAPPPVNPDTPAPPPVNPETPAPPPVNPDTPAPPPVNPETPAPPPVNPETPAPPTAKPTTSAPTTPQPTPSCPKNSHYTDCIPACQPTCKHLHGSPRCDTNEPCVEGCMCNDGFVLKDRACVPIRKCGCQDNKGQNHYFDEVWYTDHCAQKCECEEDDGEGHIECDDDECDGDDICYMDGEGEYTCKSTDFSECTIEEDPEYRTFDDMKHDFEGIHSYVLVQSTVLPENLPEVYVEGINHIKNDQDGDSEEDHDDDRDSRGRDDSSEEDSSEEHGGRGFPRELKIRVYNHTVVFKKNRKVYVDGVRSRPPVSPTTGLKVLQRSSRIYLKTDFGFSVEFNGIDKTEIILPHTYKRRVGGLCGNFDGRKKNDMMKPDGSQAKHVKEFGESWRVTEERLKIRWRRSARRGLSRP</sequence>
<dbReference type="InterPro" id="IPR050780">
    <property type="entry name" value="Mucin_vWF_Thrombospondin_sf"/>
</dbReference>
<dbReference type="InterPro" id="IPR025615">
    <property type="entry name" value="TILa_dom"/>
</dbReference>
<evidence type="ECO:0000256" key="9">
    <source>
        <dbReference type="SAM" id="MobiDB-lite"/>
    </source>
</evidence>
<dbReference type="SUPFAM" id="SSF49899">
    <property type="entry name" value="Concanavalin A-like lectins/glucanases"/>
    <property type="match status" value="3"/>
</dbReference>
<dbReference type="Gene3D" id="2.10.25.10">
    <property type="entry name" value="Laminin"/>
    <property type="match status" value="2"/>
</dbReference>
<dbReference type="InterPro" id="IPR001007">
    <property type="entry name" value="VWF_dom"/>
</dbReference>
<gene>
    <name evidence="14" type="primary">LOC105906912</name>
</gene>
<feature type="compositionally biased region" description="Polar residues" evidence="9">
    <location>
        <begin position="1256"/>
        <end position="1273"/>
    </location>
</feature>
<evidence type="ECO:0000313" key="13">
    <source>
        <dbReference type="Proteomes" id="UP000515152"/>
    </source>
</evidence>
<comment type="function">
    <text evidence="6">Binds in a species-specific manner to the zona pellucida of the egg. May be involved in gamete recognition and/or signaling.</text>
</comment>
<dbReference type="InterPro" id="IPR013320">
    <property type="entry name" value="ConA-like_dom_sf"/>
</dbReference>
<feature type="region of interest" description="Disordered" evidence="9">
    <location>
        <begin position="1755"/>
        <end position="1795"/>
    </location>
</feature>
<feature type="region of interest" description="Disordered" evidence="9">
    <location>
        <begin position="1249"/>
        <end position="1588"/>
    </location>
</feature>
<evidence type="ECO:0000256" key="8">
    <source>
        <dbReference type="ARBA" id="ARBA00067986"/>
    </source>
</evidence>
<feature type="compositionally biased region" description="Acidic residues" evidence="9">
    <location>
        <begin position="1761"/>
        <end position="1770"/>
    </location>
</feature>
<organism evidence="13 14">
    <name type="scientific">Clupea harengus</name>
    <name type="common">Atlantic herring</name>
    <dbReference type="NCBI Taxonomy" id="7950"/>
    <lineage>
        <taxon>Eukaryota</taxon>
        <taxon>Metazoa</taxon>
        <taxon>Chordata</taxon>
        <taxon>Craniata</taxon>
        <taxon>Vertebrata</taxon>
        <taxon>Euteleostomi</taxon>
        <taxon>Actinopterygii</taxon>
        <taxon>Neopterygii</taxon>
        <taxon>Teleostei</taxon>
        <taxon>Clupei</taxon>
        <taxon>Clupeiformes</taxon>
        <taxon>Clupeoidei</taxon>
        <taxon>Clupeidae</taxon>
        <taxon>Clupea</taxon>
    </lineage>
</organism>
<reference evidence="14" key="1">
    <citation type="submission" date="2025-08" db="UniProtKB">
        <authorList>
            <consortium name="RefSeq"/>
        </authorList>
    </citation>
    <scope>IDENTIFICATION</scope>
</reference>
<dbReference type="SUPFAM" id="SSF57567">
    <property type="entry name" value="Serine protease inhibitors"/>
    <property type="match status" value="2"/>
</dbReference>
<name>A0A8M1K5C2_CLUHA</name>
<dbReference type="Gene3D" id="2.60.120.200">
    <property type="match status" value="3"/>
</dbReference>
<dbReference type="PANTHER" id="PTHR11339">
    <property type="entry name" value="EXTRACELLULAR MATRIX GLYCOPROTEIN RELATED"/>
    <property type="match status" value="1"/>
</dbReference>
<keyword evidence="2" id="KW-1003">Cell membrane</keyword>
<evidence type="ECO:0000256" key="7">
    <source>
        <dbReference type="ARBA" id="ARBA00065625"/>
    </source>
</evidence>
<dbReference type="InterPro" id="IPR014853">
    <property type="entry name" value="VWF/SSPO/ZAN-like_Cys-rich_dom"/>
</dbReference>
<dbReference type="GO" id="GO:0005886">
    <property type="term" value="C:plasma membrane"/>
    <property type="evidence" value="ECO:0007669"/>
    <property type="project" value="UniProtKB-SubCell"/>
</dbReference>
<dbReference type="CDD" id="cd19941">
    <property type="entry name" value="TIL"/>
    <property type="match status" value="2"/>
</dbReference>
<keyword evidence="2" id="KW-0472">Membrane</keyword>
<evidence type="ECO:0000256" key="3">
    <source>
        <dbReference type="ARBA" id="ARBA00022737"/>
    </source>
</evidence>
<keyword evidence="10" id="KW-0732">Signal</keyword>
<proteinExistence type="predicted"/>
<feature type="signal peptide" evidence="10">
    <location>
        <begin position="1"/>
        <end position="21"/>
    </location>
</feature>
<evidence type="ECO:0000313" key="14">
    <source>
        <dbReference type="RefSeq" id="XP_042559036.1"/>
    </source>
</evidence>